<dbReference type="Proteomes" id="UP000011632">
    <property type="component" value="Unassembled WGS sequence"/>
</dbReference>
<reference evidence="2 3" key="1">
    <citation type="journal article" date="2014" name="PLoS Genet.">
        <title>Phylogenetically driven sequencing of extremely halophilic archaea reveals strategies for static and dynamic osmo-response.</title>
        <authorList>
            <person name="Becker E.A."/>
            <person name="Seitzer P.M."/>
            <person name="Tritt A."/>
            <person name="Larsen D."/>
            <person name="Krusor M."/>
            <person name="Yao A.I."/>
            <person name="Wu D."/>
            <person name="Madern D."/>
            <person name="Eisen J.A."/>
            <person name="Darling A.E."/>
            <person name="Facciotti M.T."/>
        </authorList>
    </citation>
    <scope>NUCLEOTIDE SEQUENCE [LARGE SCALE GENOMIC DNA]</scope>
    <source>
        <strain evidence="2 3">JCM 10478</strain>
    </source>
</reference>
<evidence type="ECO:0000313" key="2">
    <source>
        <dbReference type="EMBL" id="ELY68874.1"/>
    </source>
</evidence>
<comment type="caution">
    <text evidence="2">The sequence shown here is derived from an EMBL/GenBank/DDBJ whole genome shotgun (WGS) entry which is preliminary data.</text>
</comment>
<dbReference type="EMBL" id="AOID01000019">
    <property type="protein sequence ID" value="ELY68874.1"/>
    <property type="molecule type" value="Genomic_DNA"/>
</dbReference>
<evidence type="ECO:0000256" key="1">
    <source>
        <dbReference type="SAM" id="MobiDB-lite"/>
    </source>
</evidence>
<gene>
    <name evidence="2" type="ORF">C489_05893</name>
</gene>
<name>L9Y463_9EURY</name>
<organism evidence="2 3">
    <name type="scientific">Natrinema versiforme JCM 10478</name>
    <dbReference type="NCBI Taxonomy" id="1227496"/>
    <lineage>
        <taxon>Archaea</taxon>
        <taxon>Methanobacteriati</taxon>
        <taxon>Methanobacteriota</taxon>
        <taxon>Stenosarchaea group</taxon>
        <taxon>Halobacteria</taxon>
        <taxon>Halobacteriales</taxon>
        <taxon>Natrialbaceae</taxon>
        <taxon>Natrinema</taxon>
    </lineage>
</organism>
<protein>
    <submittedName>
        <fullName evidence="2">Uncharacterized protein</fullName>
    </submittedName>
</protein>
<sequence length="136" mass="15323">MTGQTSDDRTVESNGDRITATLNGSELEDDWQTMQRLAKDILREAETHKTDLEKAEAISGAWVRVSCDCCDYEEEFEYARTVRERNATPEGHADHPDFDCTADDVTVEAFCPRHGTIPLAYDECDGCADVRNVMNR</sequence>
<keyword evidence="3" id="KW-1185">Reference proteome</keyword>
<feature type="region of interest" description="Disordered" evidence="1">
    <location>
        <begin position="1"/>
        <end position="27"/>
    </location>
</feature>
<accession>L9Y463</accession>
<feature type="compositionally biased region" description="Basic and acidic residues" evidence="1">
    <location>
        <begin position="1"/>
        <end position="15"/>
    </location>
</feature>
<proteinExistence type="predicted"/>
<dbReference type="RefSeq" id="WP_006430236.1">
    <property type="nucleotide sequence ID" value="NZ_AOID01000019.1"/>
</dbReference>
<dbReference type="AlphaFoldDB" id="L9Y463"/>
<dbReference type="PATRIC" id="fig|1227496.3.peg.1187"/>
<dbReference type="STRING" id="1227496.C489_05893"/>
<dbReference type="OrthoDB" id="374977at2157"/>
<evidence type="ECO:0000313" key="3">
    <source>
        <dbReference type="Proteomes" id="UP000011632"/>
    </source>
</evidence>